<evidence type="ECO:0000313" key="3">
    <source>
        <dbReference type="Proteomes" id="UP001159363"/>
    </source>
</evidence>
<dbReference type="EMBL" id="JARBHB010000008">
    <property type="protein sequence ID" value="KAJ8878092.1"/>
    <property type="molecule type" value="Genomic_DNA"/>
</dbReference>
<gene>
    <name evidence="2" type="ORF">PR048_022559</name>
</gene>
<evidence type="ECO:0000256" key="1">
    <source>
        <dbReference type="SAM" id="MobiDB-lite"/>
    </source>
</evidence>
<proteinExistence type="predicted"/>
<feature type="compositionally biased region" description="Low complexity" evidence="1">
    <location>
        <begin position="258"/>
        <end position="274"/>
    </location>
</feature>
<feature type="region of interest" description="Disordered" evidence="1">
    <location>
        <begin position="725"/>
        <end position="746"/>
    </location>
</feature>
<keyword evidence="3" id="KW-1185">Reference proteome</keyword>
<dbReference type="Proteomes" id="UP001159363">
    <property type="component" value="Chromosome 7"/>
</dbReference>
<name>A0ABQ9H1F7_9NEOP</name>
<feature type="region of interest" description="Disordered" evidence="1">
    <location>
        <begin position="683"/>
        <end position="702"/>
    </location>
</feature>
<protein>
    <submittedName>
        <fullName evidence="2">Uncharacterized protein</fullName>
    </submittedName>
</protein>
<feature type="compositionally biased region" description="Polar residues" evidence="1">
    <location>
        <begin position="392"/>
        <end position="401"/>
    </location>
</feature>
<feature type="region of interest" description="Disordered" evidence="1">
    <location>
        <begin position="242"/>
        <end position="280"/>
    </location>
</feature>
<feature type="region of interest" description="Disordered" evidence="1">
    <location>
        <begin position="391"/>
        <end position="413"/>
    </location>
</feature>
<sequence length="746" mass="81909">MTYALPTPMSTGSLLALEIATESGAKLRDISPKHFHSCKTREEVDRNRLWHNYVSPTLLNSTRLPALLRPPPSLSNHFGEPSSNAGGIAPGFSRVGIVLDDAAIQRVFSGISLFFLPSVHSDVAPAGSAWVLFTPLVVSNLYVVSPADQACHLHPFLRQQMCYMGAYISVGASNYSHSLTHSILQQCSLQVGCAWQLLCAVDSLKGGSSVHSTGALRERVDCVVNTARRSLISVRRRAADSATPGLCSPIGHRQKGVASTSSQQANSAQQASPAKPKRPDIRPITVYHTAACNYATVHSPQLQKRPENGPANSVANTVHMETAPVPQVDVSPDATQQLFSQIKNSCLAKKTPALMEMLESLFKLLVIWTDPARSQDVKARNTAYYAEDLDSSPLTQNSRTVSESKHLPAPQAQTANELDLRLSMYGNMYGSMYDSMNGSMYGNMYGSMYISMYGNMHGSMHGSMYGSMYDGMYGTMHDKMYGSMHDSKNAGKDMVCDVMCNHQLGAAKLKQMPSIDVTVHHEQHVSRVLDFRMWESCQTMPLVGGVSRGSPFYPAVSFRLCSILTSVTLIGSQDLNVKSRPNLFTSLHVSYIPKFKVTHWIAPEYIHVQITARSVDDVLTRSCKAAASTTNGTWKQFSSCWEGNLQKRVSWLADDTGASYTQLQRRDILNVLTESLPRHVTLSADDKSGVTPESDQSTPRSLLSGHILRHSLMTTIHRTAGRFIRDSSTSVTSPDRGHRRADLDVY</sequence>
<comment type="caution">
    <text evidence="2">The sequence shown here is derived from an EMBL/GenBank/DDBJ whole genome shotgun (WGS) entry which is preliminary data.</text>
</comment>
<accession>A0ABQ9H1F7</accession>
<reference evidence="2 3" key="1">
    <citation type="submission" date="2023-02" db="EMBL/GenBank/DDBJ databases">
        <title>LHISI_Scaffold_Assembly.</title>
        <authorList>
            <person name="Stuart O.P."/>
            <person name="Cleave R."/>
            <person name="Magrath M.J.L."/>
            <person name="Mikheyev A.S."/>
        </authorList>
    </citation>
    <scope>NUCLEOTIDE SEQUENCE [LARGE SCALE GENOMIC DNA]</scope>
    <source>
        <strain evidence="2">Daus_M_001</strain>
        <tissue evidence="2">Leg muscle</tissue>
    </source>
</reference>
<organism evidence="2 3">
    <name type="scientific">Dryococelus australis</name>
    <dbReference type="NCBI Taxonomy" id="614101"/>
    <lineage>
        <taxon>Eukaryota</taxon>
        <taxon>Metazoa</taxon>
        <taxon>Ecdysozoa</taxon>
        <taxon>Arthropoda</taxon>
        <taxon>Hexapoda</taxon>
        <taxon>Insecta</taxon>
        <taxon>Pterygota</taxon>
        <taxon>Neoptera</taxon>
        <taxon>Polyneoptera</taxon>
        <taxon>Phasmatodea</taxon>
        <taxon>Verophasmatodea</taxon>
        <taxon>Anareolatae</taxon>
        <taxon>Phasmatidae</taxon>
        <taxon>Eurycanthinae</taxon>
        <taxon>Dryococelus</taxon>
    </lineage>
</organism>
<evidence type="ECO:0000313" key="2">
    <source>
        <dbReference type="EMBL" id="KAJ8878092.1"/>
    </source>
</evidence>
<feature type="compositionally biased region" description="Polar residues" evidence="1">
    <location>
        <begin position="691"/>
        <end position="701"/>
    </location>
</feature>